<feature type="non-terminal residue" evidence="1">
    <location>
        <position position="1"/>
    </location>
</feature>
<organism evidence="1 2">
    <name type="scientific">Dreissena polymorpha</name>
    <name type="common">Zebra mussel</name>
    <name type="synonym">Mytilus polymorpha</name>
    <dbReference type="NCBI Taxonomy" id="45954"/>
    <lineage>
        <taxon>Eukaryota</taxon>
        <taxon>Metazoa</taxon>
        <taxon>Spiralia</taxon>
        <taxon>Lophotrochozoa</taxon>
        <taxon>Mollusca</taxon>
        <taxon>Bivalvia</taxon>
        <taxon>Autobranchia</taxon>
        <taxon>Heteroconchia</taxon>
        <taxon>Euheterodonta</taxon>
        <taxon>Imparidentia</taxon>
        <taxon>Neoheterodontei</taxon>
        <taxon>Myida</taxon>
        <taxon>Dreissenoidea</taxon>
        <taxon>Dreissenidae</taxon>
        <taxon>Dreissena</taxon>
    </lineage>
</organism>
<evidence type="ECO:0000313" key="1">
    <source>
        <dbReference type="EMBL" id="KAH3863536.1"/>
    </source>
</evidence>
<comment type="caution">
    <text evidence="1">The sequence shown here is derived from an EMBL/GenBank/DDBJ whole genome shotgun (WGS) entry which is preliminary data.</text>
</comment>
<reference evidence="1" key="2">
    <citation type="submission" date="2020-11" db="EMBL/GenBank/DDBJ databases">
        <authorList>
            <person name="McCartney M.A."/>
            <person name="Auch B."/>
            <person name="Kono T."/>
            <person name="Mallez S."/>
            <person name="Becker A."/>
            <person name="Gohl D.M."/>
            <person name="Silverstein K.A.T."/>
            <person name="Koren S."/>
            <person name="Bechman K.B."/>
            <person name="Herman A."/>
            <person name="Abrahante J.E."/>
            <person name="Garbe J."/>
        </authorList>
    </citation>
    <scope>NUCLEOTIDE SEQUENCE</scope>
    <source>
        <strain evidence="1">Duluth1</strain>
        <tissue evidence="1">Whole animal</tissue>
    </source>
</reference>
<reference evidence="1" key="1">
    <citation type="journal article" date="2019" name="bioRxiv">
        <title>The Genome of the Zebra Mussel, Dreissena polymorpha: A Resource for Invasive Species Research.</title>
        <authorList>
            <person name="McCartney M.A."/>
            <person name="Auch B."/>
            <person name="Kono T."/>
            <person name="Mallez S."/>
            <person name="Zhang Y."/>
            <person name="Obille A."/>
            <person name="Becker A."/>
            <person name="Abrahante J.E."/>
            <person name="Garbe J."/>
            <person name="Badalamenti J.P."/>
            <person name="Herman A."/>
            <person name="Mangelson H."/>
            <person name="Liachko I."/>
            <person name="Sullivan S."/>
            <person name="Sone E.D."/>
            <person name="Koren S."/>
            <person name="Silverstein K.A.T."/>
            <person name="Beckman K.B."/>
            <person name="Gohl D.M."/>
        </authorList>
    </citation>
    <scope>NUCLEOTIDE SEQUENCE</scope>
    <source>
        <strain evidence="1">Duluth1</strain>
        <tissue evidence="1">Whole animal</tissue>
    </source>
</reference>
<dbReference type="Proteomes" id="UP000828390">
    <property type="component" value="Unassembled WGS sequence"/>
</dbReference>
<accession>A0A9D4RCN9</accession>
<dbReference type="EMBL" id="JAIWYP010000002">
    <property type="protein sequence ID" value="KAH3863536.1"/>
    <property type="molecule type" value="Genomic_DNA"/>
</dbReference>
<evidence type="ECO:0000313" key="2">
    <source>
        <dbReference type="Proteomes" id="UP000828390"/>
    </source>
</evidence>
<dbReference type="SMART" id="SM01301">
    <property type="entry name" value="PTPlike_phytase"/>
    <property type="match status" value="1"/>
</dbReference>
<dbReference type="Gene3D" id="3.90.190.10">
    <property type="entry name" value="Protein tyrosine phosphatase superfamily"/>
    <property type="match status" value="1"/>
</dbReference>
<sequence length="475" mass="53943">MGTGASSYSPPPTPLRSSLCALRTSAPKDGDLSSIDRSNHLTRTDNHVGPVIIKNCMEEYQHVVDSSEPIVLGCLADRLPKHPLIKGEYFLVRDHELADGDSPKSIGLLQAKSWAPVYWCGQPTARELSSIVKALENESYSEILLFNMREEPVLFLNLADDFVPYTIKPRHNLRDCVLTGRVMKEADLFEATIRHNVIALATNKDDNQFYFYNDTTSLIGEPHVYPVQFEDNLLVSEEVYSRLAFSNPKLRYRRLCFPLYAAPPDLEVDHFISIAQDSPLFTRDNGQPAMLFTCENEAGRANVGAVMGYLLLTHRDMEANQRRPSSVTSRLNRLSIDQMQEQGFFWAVQKLVAAIKDGLNIKHQVDMAIDNCCTSLNIRTVIYETKKAMEALPEQQPLNPSAIEEKYTLCCDYLSRYMFLICFNAYLADQYEVHFRLGFSKWMSRHPELNHIRCIMALPVYNTSLSLLSSGRHCL</sequence>
<keyword evidence="2" id="KW-1185">Reference proteome</keyword>
<dbReference type="InterPro" id="IPR029021">
    <property type="entry name" value="Prot-tyrosine_phosphatase-like"/>
</dbReference>
<dbReference type="AlphaFoldDB" id="A0A9D4RCN9"/>
<proteinExistence type="predicted"/>
<dbReference type="Pfam" id="PF14566">
    <property type="entry name" value="PTPlike_phytase"/>
    <property type="match status" value="1"/>
</dbReference>
<gene>
    <name evidence="1" type="ORF">DPMN_026525</name>
</gene>
<name>A0A9D4RCN9_DREPO</name>
<protein>
    <submittedName>
        <fullName evidence="1">Uncharacterized protein</fullName>
    </submittedName>
</protein>